<evidence type="ECO:0000313" key="4">
    <source>
        <dbReference type="Proteomes" id="UP001632038"/>
    </source>
</evidence>
<dbReference type="PANTHER" id="PTHR31355:SF8">
    <property type="entry name" value="TORTIFOLIA1-LIKE PROTEIN 3"/>
    <property type="match status" value="1"/>
</dbReference>
<dbReference type="InterPro" id="IPR016024">
    <property type="entry name" value="ARM-type_fold"/>
</dbReference>
<gene>
    <name evidence="3" type="ORF">CASFOL_038330</name>
</gene>
<accession>A0ABD3BLH7</accession>
<dbReference type="Pfam" id="PF24714">
    <property type="entry name" value="TOR1L1_N"/>
    <property type="match status" value="1"/>
</dbReference>
<proteinExistence type="predicted"/>
<sequence>MSGFNAAKQANARDLKHRVLTCLHKLSDRDTHSAAASELESIAKSLSADALPSFLSSISATDSSDKSPVRRHCVKLISVLSEHHKNSLSPYLSKLLSSVVRRLRDPDTAVRSACVAATLSLSSNLTSPPFTSIAKPFIESLFTEQDQNAQTGAALCLAATIEGSRNPDAASLRKLLPRLEKLAKCDSFKSKAALLALIGSVVEVEGLLSSGGKNVIRNLITCLMEFLSSDDWAARKAAAEVLMKIAAVEKDKLAEYKISCLKAFEAKKFDKVKAAREMMNQMIEAWKQIPDLTEEISLPPESEASAKENASDGRYTPGPKTSLSIRSTTPHIRKKNLPGTPSTRTPFADGSPSSTDKKRSPLESNGNKTGPPTAMFQKLGRKRAMGLKVETVSYNGSSDMNITNNSTLSGQGDGKQFVKREVKRALFTENNEKPKLNLFNKFGSRVVPCGDDSVVISNETGGVRNQRESDELSLIRKQLLQIENQQSSLLDLLQKFIGSSQNGMHSLEARVHGLELSLDEISFDLAVSTGRMSQNSPSRAVCCKLPGTEFLSSKLWRKAANRPSASRLPASRGTLSTSAIRSISDNIGASEGFPARKSRFLLRGGRGEVIVNPLAKLSSGSMGYSDASSSGVGNNIRF</sequence>
<dbReference type="Gene3D" id="1.25.10.10">
    <property type="entry name" value="Leucine-rich Repeat Variant"/>
    <property type="match status" value="1"/>
</dbReference>
<dbReference type="EMBL" id="JAVIJP010000081">
    <property type="protein sequence ID" value="KAL3618009.1"/>
    <property type="molecule type" value="Genomic_DNA"/>
</dbReference>
<feature type="domain" description="TORTIFOLIA1/SINE1-2 N-terminal" evidence="2">
    <location>
        <begin position="14"/>
        <end position="288"/>
    </location>
</feature>
<dbReference type="FunFam" id="1.25.10.10:FF:000549">
    <property type="entry name" value="ARM repeat superfamily protein"/>
    <property type="match status" value="1"/>
</dbReference>
<comment type="caution">
    <text evidence="3">The sequence shown here is derived from an EMBL/GenBank/DDBJ whole genome shotgun (WGS) entry which is preliminary data.</text>
</comment>
<organism evidence="3 4">
    <name type="scientific">Castilleja foliolosa</name>
    <dbReference type="NCBI Taxonomy" id="1961234"/>
    <lineage>
        <taxon>Eukaryota</taxon>
        <taxon>Viridiplantae</taxon>
        <taxon>Streptophyta</taxon>
        <taxon>Embryophyta</taxon>
        <taxon>Tracheophyta</taxon>
        <taxon>Spermatophyta</taxon>
        <taxon>Magnoliopsida</taxon>
        <taxon>eudicotyledons</taxon>
        <taxon>Gunneridae</taxon>
        <taxon>Pentapetalae</taxon>
        <taxon>asterids</taxon>
        <taxon>lamiids</taxon>
        <taxon>Lamiales</taxon>
        <taxon>Orobanchaceae</taxon>
        <taxon>Pedicularideae</taxon>
        <taxon>Castillejinae</taxon>
        <taxon>Castilleja</taxon>
    </lineage>
</organism>
<evidence type="ECO:0000259" key="2">
    <source>
        <dbReference type="Pfam" id="PF24714"/>
    </source>
</evidence>
<feature type="region of interest" description="Disordered" evidence="1">
    <location>
        <begin position="300"/>
        <end position="375"/>
    </location>
</feature>
<dbReference type="InterPro" id="IPR033337">
    <property type="entry name" value="TORTIFOLIA1/SINE1-2"/>
</dbReference>
<reference evidence="4" key="1">
    <citation type="journal article" date="2024" name="IScience">
        <title>Strigolactones Initiate the Formation of Haustorium-like Structures in Castilleja.</title>
        <authorList>
            <person name="Buerger M."/>
            <person name="Peterson D."/>
            <person name="Chory J."/>
        </authorList>
    </citation>
    <scope>NUCLEOTIDE SEQUENCE [LARGE SCALE GENOMIC DNA]</scope>
</reference>
<protein>
    <recommendedName>
        <fullName evidence="2">TORTIFOLIA1/SINE1-2 N-terminal domain-containing protein</fullName>
    </recommendedName>
</protein>
<dbReference type="PANTHER" id="PTHR31355">
    <property type="entry name" value="MICROTUBULE-ASSOCIATED PROTEIN TORTIFOLIA1"/>
    <property type="match status" value="1"/>
</dbReference>
<dbReference type="AlphaFoldDB" id="A0ABD3BLH7"/>
<feature type="compositionally biased region" description="Polar residues" evidence="1">
    <location>
        <begin position="319"/>
        <end position="330"/>
    </location>
</feature>
<dbReference type="InterPro" id="IPR011989">
    <property type="entry name" value="ARM-like"/>
</dbReference>
<dbReference type="SUPFAM" id="SSF48371">
    <property type="entry name" value="ARM repeat"/>
    <property type="match status" value="1"/>
</dbReference>
<dbReference type="Proteomes" id="UP001632038">
    <property type="component" value="Unassembled WGS sequence"/>
</dbReference>
<name>A0ABD3BLH7_9LAMI</name>
<dbReference type="InterPro" id="IPR057600">
    <property type="entry name" value="TORTIFOLIA1/SINE1-2_N"/>
</dbReference>
<evidence type="ECO:0000256" key="1">
    <source>
        <dbReference type="SAM" id="MobiDB-lite"/>
    </source>
</evidence>
<evidence type="ECO:0000313" key="3">
    <source>
        <dbReference type="EMBL" id="KAL3618009.1"/>
    </source>
</evidence>
<keyword evidence="4" id="KW-1185">Reference proteome</keyword>